<protein>
    <submittedName>
        <fullName evidence="1">Uncharacterized protein</fullName>
    </submittedName>
</protein>
<dbReference type="EMBL" id="VSRR010006269">
    <property type="protein sequence ID" value="MPC44403.1"/>
    <property type="molecule type" value="Genomic_DNA"/>
</dbReference>
<accession>A0A5B7FH13</accession>
<dbReference type="Proteomes" id="UP000324222">
    <property type="component" value="Unassembled WGS sequence"/>
</dbReference>
<sequence>MDDDDVERAYIRKAQCYVTAQELSPLHGPPSGVTHLSICVSVPREGITKGSCPQACSWWLAWRPRALFWIAMVR</sequence>
<proteinExistence type="predicted"/>
<gene>
    <name evidence="1" type="ORF">E2C01_038076</name>
</gene>
<keyword evidence="2" id="KW-1185">Reference proteome</keyword>
<evidence type="ECO:0000313" key="2">
    <source>
        <dbReference type="Proteomes" id="UP000324222"/>
    </source>
</evidence>
<organism evidence="1 2">
    <name type="scientific">Portunus trituberculatus</name>
    <name type="common">Swimming crab</name>
    <name type="synonym">Neptunus trituberculatus</name>
    <dbReference type="NCBI Taxonomy" id="210409"/>
    <lineage>
        <taxon>Eukaryota</taxon>
        <taxon>Metazoa</taxon>
        <taxon>Ecdysozoa</taxon>
        <taxon>Arthropoda</taxon>
        <taxon>Crustacea</taxon>
        <taxon>Multicrustacea</taxon>
        <taxon>Malacostraca</taxon>
        <taxon>Eumalacostraca</taxon>
        <taxon>Eucarida</taxon>
        <taxon>Decapoda</taxon>
        <taxon>Pleocyemata</taxon>
        <taxon>Brachyura</taxon>
        <taxon>Eubrachyura</taxon>
        <taxon>Portunoidea</taxon>
        <taxon>Portunidae</taxon>
        <taxon>Portuninae</taxon>
        <taxon>Portunus</taxon>
    </lineage>
</organism>
<evidence type="ECO:0000313" key="1">
    <source>
        <dbReference type="EMBL" id="MPC44403.1"/>
    </source>
</evidence>
<comment type="caution">
    <text evidence="1">The sequence shown here is derived from an EMBL/GenBank/DDBJ whole genome shotgun (WGS) entry which is preliminary data.</text>
</comment>
<name>A0A5B7FH13_PORTR</name>
<dbReference type="AlphaFoldDB" id="A0A5B7FH13"/>
<reference evidence="1 2" key="1">
    <citation type="submission" date="2019-05" db="EMBL/GenBank/DDBJ databases">
        <title>Another draft genome of Portunus trituberculatus and its Hox gene families provides insights of decapod evolution.</title>
        <authorList>
            <person name="Jeong J.-H."/>
            <person name="Song I."/>
            <person name="Kim S."/>
            <person name="Choi T."/>
            <person name="Kim D."/>
            <person name="Ryu S."/>
            <person name="Kim W."/>
        </authorList>
    </citation>
    <scope>NUCLEOTIDE SEQUENCE [LARGE SCALE GENOMIC DNA]</scope>
    <source>
        <tissue evidence="1">Muscle</tissue>
    </source>
</reference>